<protein>
    <submittedName>
        <fullName evidence="6">Importin subunit beta-5</fullName>
    </submittedName>
</protein>
<reference evidence="6 7" key="1">
    <citation type="submission" date="2015-06" db="EMBL/GenBank/DDBJ databases">
        <title>Draft genome of the ant-associated black yeast Phialophora attae CBS 131958.</title>
        <authorList>
            <person name="Moreno L.F."/>
            <person name="Stielow B.J."/>
            <person name="de Hoog S."/>
            <person name="Vicente V.A."/>
            <person name="Weiss V.A."/>
            <person name="de Vries M."/>
            <person name="Cruz L.M."/>
            <person name="Souza E.M."/>
        </authorList>
    </citation>
    <scope>NUCLEOTIDE SEQUENCE [LARGE SCALE GENOMIC DNA]</scope>
    <source>
        <strain evidence="6 7">CBS 131958</strain>
    </source>
</reference>
<dbReference type="STRING" id="1664694.A0A0N1NWD5"/>
<dbReference type="Gene3D" id="1.25.10.10">
    <property type="entry name" value="Leucine-rich Repeat Variant"/>
    <property type="match status" value="1"/>
</dbReference>
<dbReference type="InterPro" id="IPR056840">
    <property type="entry name" value="HEAT_IPO9_central"/>
</dbReference>
<dbReference type="InterPro" id="IPR016024">
    <property type="entry name" value="ARM-type_fold"/>
</dbReference>
<keyword evidence="7" id="KW-1185">Reference proteome</keyword>
<dbReference type="EMBL" id="LFJN01000044">
    <property type="protein sequence ID" value="KPI35107.1"/>
    <property type="molecule type" value="Genomic_DNA"/>
</dbReference>
<keyword evidence="4" id="KW-0539">Nucleus</keyword>
<dbReference type="Pfam" id="PF03810">
    <property type="entry name" value="IBN_N"/>
    <property type="match status" value="1"/>
</dbReference>
<evidence type="ECO:0000259" key="5">
    <source>
        <dbReference type="PROSITE" id="PS50166"/>
    </source>
</evidence>
<dbReference type="GO" id="GO:0031267">
    <property type="term" value="F:small GTPase binding"/>
    <property type="evidence" value="ECO:0007669"/>
    <property type="project" value="InterPro"/>
</dbReference>
<keyword evidence="3" id="KW-0653">Protein transport</keyword>
<keyword evidence="2" id="KW-0813">Transport</keyword>
<dbReference type="PROSITE" id="PS50166">
    <property type="entry name" value="IMPORTIN_B_NT"/>
    <property type="match status" value="1"/>
</dbReference>
<dbReference type="OrthoDB" id="431626at2759"/>
<sequence length="1045" mass="113711">MDGQVLALLGDTLKSDTGVIRSAEQALRGAYPVREFPFALLAAAANEAADISVRKAALTTLKDYVSVTWSPQFDETFQGHVYIDEATKTPIREQLLSIAASQTGHASAALQPIAAAVVGKIATADFPDQWPGLFETIVSIINTSDHDVTIKGALKVLYELIDSGLTEDQFFGVARDLVGSFHRIAASNDRGLNVRAYALNVFQSSFDMLEMVMSDHGPAVKAFLDETLKQWMEFFTSVLSEPVPPKAASAEDKDSPRRGLITLKVQAVKTIDKVRRVHPAGLAPYSLALFQSVWQDLERVSTEYQALFVDGDEESKLADESDQLPYSLDQVVIEELDLLQVILKAPTVKAELNQQLSQQTTAEGGNGWVLQLLDLLVRYARPAREEQEMWDVDIDLYLTDMSSVTLNYTPRMACSEVVAQTLLPWLQQTFLDTVLIYDAQLAGRRHSWKDDEALLYLLLQALKEAHDQNINHNPASASNLMEQISKHLQNSSPYVRAASHFVFGYFFRVAGESHAASAAEAFGRTVQASVVDDSDIVKVACFSAIPAYMEHLSGATALQYQAPVCDAVAEFIASHDLKEDLEEADEVKGTLVTVLHEALAVDISTITTTTGLDSYLTLASESASSPILTQQLIDSFETLAQLASGSAAYDTLCSRTVPSLSSALAIGDLTNDTALPCLAAELLSLLAENGPEPLPELFLPTALPKLHRILLFSTLDTLVRPATTAVQFLLSKATSQYLSYATPDQPQQPALEVTLRIINRLLNSPDVDENAASEVGALASSVVTHFGADKLGPHLMELLNAVASRLASAEKIAFIQSLCMVFVSLSNAAAKDVVDFLSQITIGNHNGLHAVMTKWLENSIIFAGFDEVRQNVVALAKIFSLHDQRIAAIGVKGDLIVENTGRIKTRSQAKNNPDRYTEISAELKILKYLVGELDSAVNNSGGGRFAALAGNGVDDTGSIASEEVDDDEWNDVANGGAVDLDNPTVRAELMGFDNDDDLVGRGPRDEEAAQYLRSWFQEEGKRADFQALFVQLTSDEQERLRTLAA</sequence>
<dbReference type="InterPro" id="IPR001494">
    <property type="entry name" value="Importin-beta_N"/>
</dbReference>
<dbReference type="GeneID" id="28733078"/>
<dbReference type="PANTHER" id="PTHR10997:SF9">
    <property type="entry name" value="IMPORTIN-9"/>
    <property type="match status" value="1"/>
</dbReference>
<dbReference type="Proteomes" id="UP000038010">
    <property type="component" value="Unassembled WGS sequence"/>
</dbReference>
<evidence type="ECO:0000256" key="3">
    <source>
        <dbReference type="ARBA" id="ARBA00022927"/>
    </source>
</evidence>
<dbReference type="PANTHER" id="PTHR10997">
    <property type="entry name" value="IMPORTIN-7, 8, 11"/>
    <property type="match status" value="1"/>
</dbReference>
<gene>
    <name evidence="6" type="ORF">AB675_1318</name>
</gene>
<dbReference type="VEuPathDB" id="FungiDB:AB675_1318"/>
<dbReference type="GO" id="GO:0006606">
    <property type="term" value="P:protein import into nucleus"/>
    <property type="evidence" value="ECO:0007669"/>
    <property type="project" value="TreeGrafter"/>
</dbReference>
<dbReference type="GO" id="GO:0005635">
    <property type="term" value="C:nuclear envelope"/>
    <property type="evidence" value="ECO:0007669"/>
    <property type="project" value="TreeGrafter"/>
</dbReference>
<name>A0A0N1NWD5_9EURO</name>
<comment type="subcellular location">
    <subcellularLocation>
        <location evidence="1">Nucleus</location>
    </subcellularLocation>
</comment>
<proteinExistence type="predicted"/>
<evidence type="ECO:0000313" key="7">
    <source>
        <dbReference type="Proteomes" id="UP000038010"/>
    </source>
</evidence>
<dbReference type="AlphaFoldDB" id="A0A0N1NWD5"/>
<evidence type="ECO:0000313" key="6">
    <source>
        <dbReference type="EMBL" id="KPI35107.1"/>
    </source>
</evidence>
<dbReference type="InterPro" id="IPR011989">
    <property type="entry name" value="ARM-like"/>
</dbReference>
<comment type="caution">
    <text evidence="6">The sequence shown here is derived from an EMBL/GenBank/DDBJ whole genome shotgun (WGS) entry which is preliminary data.</text>
</comment>
<dbReference type="Pfam" id="PF25018">
    <property type="entry name" value="HEAT_IPO9_c"/>
    <property type="match status" value="1"/>
</dbReference>
<accession>A0A0N1NWD5</accession>
<feature type="domain" description="Importin N-terminal" evidence="5">
    <location>
        <begin position="23"/>
        <end position="101"/>
    </location>
</feature>
<organism evidence="6 7">
    <name type="scientific">Cyphellophora attinorum</name>
    <dbReference type="NCBI Taxonomy" id="1664694"/>
    <lineage>
        <taxon>Eukaryota</taxon>
        <taxon>Fungi</taxon>
        <taxon>Dikarya</taxon>
        <taxon>Ascomycota</taxon>
        <taxon>Pezizomycotina</taxon>
        <taxon>Eurotiomycetes</taxon>
        <taxon>Chaetothyriomycetidae</taxon>
        <taxon>Chaetothyriales</taxon>
        <taxon>Cyphellophoraceae</taxon>
        <taxon>Cyphellophora</taxon>
    </lineage>
</organism>
<evidence type="ECO:0000256" key="4">
    <source>
        <dbReference type="ARBA" id="ARBA00023242"/>
    </source>
</evidence>
<dbReference type="GO" id="GO:0005829">
    <property type="term" value="C:cytosol"/>
    <property type="evidence" value="ECO:0007669"/>
    <property type="project" value="TreeGrafter"/>
</dbReference>
<dbReference type="SUPFAM" id="SSF48371">
    <property type="entry name" value="ARM repeat"/>
    <property type="match status" value="1"/>
</dbReference>
<evidence type="ECO:0000256" key="2">
    <source>
        <dbReference type="ARBA" id="ARBA00022448"/>
    </source>
</evidence>
<evidence type="ECO:0000256" key="1">
    <source>
        <dbReference type="ARBA" id="ARBA00004123"/>
    </source>
</evidence>
<dbReference type="RefSeq" id="XP_017995070.1">
    <property type="nucleotide sequence ID" value="XM_018141199.1"/>
</dbReference>